<dbReference type="InterPro" id="IPR052919">
    <property type="entry name" value="TA_system_RNase"/>
</dbReference>
<dbReference type="InterPro" id="IPR002716">
    <property type="entry name" value="PIN_dom"/>
</dbReference>
<name>A0A6J4SM72_9SPHN</name>
<dbReference type="Pfam" id="PF01850">
    <property type="entry name" value="PIN"/>
    <property type="match status" value="1"/>
</dbReference>
<sequence length="127" mass="14332">MRLLCDTQIIIWAMTEDDRLRPATAELITDRGNDVFFSIVSLWEVAIKVRQGRIGVGVEALRERCEFMGMSPLNLEVAHLTAVSRMTDVLHNDPFDHLLIAQAVAERVPLLTSDSTVQRYPIDLIKA</sequence>
<dbReference type="CDD" id="cd09872">
    <property type="entry name" value="PIN_Sll0205-like"/>
    <property type="match status" value="1"/>
</dbReference>
<feature type="domain" description="PIN" evidence="1">
    <location>
        <begin position="4"/>
        <end position="120"/>
    </location>
</feature>
<dbReference type="InterPro" id="IPR041705">
    <property type="entry name" value="PIN_Sll0205"/>
</dbReference>
<dbReference type="PANTHER" id="PTHR36173:SF2">
    <property type="entry name" value="RIBONUCLEASE VAPC16"/>
    <property type="match status" value="1"/>
</dbReference>
<accession>A0A6J4SM72</accession>
<proteinExistence type="predicted"/>
<dbReference type="SUPFAM" id="SSF88723">
    <property type="entry name" value="PIN domain-like"/>
    <property type="match status" value="1"/>
</dbReference>
<protein>
    <recommendedName>
        <fullName evidence="1">PIN domain-containing protein</fullName>
    </recommendedName>
</protein>
<dbReference type="Gene3D" id="3.40.50.1010">
    <property type="entry name" value="5'-nuclease"/>
    <property type="match status" value="1"/>
</dbReference>
<evidence type="ECO:0000259" key="1">
    <source>
        <dbReference type="Pfam" id="PF01850"/>
    </source>
</evidence>
<dbReference type="AlphaFoldDB" id="A0A6J4SM72"/>
<dbReference type="InterPro" id="IPR029060">
    <property type="entry name" value="PIN-like_dom_sf"/>
</dbReference>
<gene>
    <name evidence="2" type="ORF">AVDCRST_MAG91-783</name>
</gene>
<organism evidence="2">
    <name type="scientific">uncultured Sphingomonadaceae bacterium</name>
    <dbReference type="NCBI Taxonomy" id="169976"/>
    <lineage>
        <taxon>Bacteria</taxon>
        <taxon>Pseudomonadati</taxon>
        <taxon>Pseudomonadota</taxon>
        <taxon>Alphaproteobacteria</taxon>
        <taxon>Sphingomonadales</taxon>
        <taxon>Sphingomonadaceae</taxon>
        <taxon>environmental samples</taxon>
    </lineage>
</organism>
<evidence type="ECO:0000313" key="2">
    <source>
        <dbReference type="EMBL" id="CAA9495592.1"/>
    </source>
</evidence>
<dbReference type="PANTHER" id="PTHR36173">
    <property type="entry name" value="RIBONUCLEASE VAPC16-RELATED"/>
    <property type="match status" value="1"/>
</dbReference>
<dbReference type="EMBL" id="CADCVX010000180">
    <property type="protein sequence ID" value="CAA9495592.1"/>
    <property type="molecule type" value="Genomic_DNA"/>
</dbReference>
<reference evidence="2" key="1">
    <citation type="submission" date="2020-02" db="EMBL/GenBank/DDBJ databases">
        <authorList>
            <person name="Meier V. D."/>
        </authorList>
    </citation>
    <scope>NUCLEOTIDE SEQUENCE</scope>
    <source>
        <strain evidence="2">AVDCRST_MAG91</strain>
    </source>
</reference>